<protein>
    <recommendedName>
        <fullName evidence="1">DNA replication complex GINS protein PSF3 N-terminal domain-containing protein</fullName>
    </recommendedName>
</protein>
<dbReference type="SUPFAM" id="SSF160059">
    <property type="entry name" value="PriA/YqbF domain"/>
    <property type="match status" value="1"/>
</dbReference>
<dbReference type="CDD" id="cd21693">
    <property type="entry name" value="GINS_B_Psf3"/>
    <property type="match status" value="1"/>
</dbReference>
<dbReference type="Gene3D" id="1.20.58.2050">
    <property type="match status" value="1"/>
</dbReference>
<reference evidence="2" key="1">
    <citation type="submission" date="2023-03" db="UniProtKB">
        <authorList>
            <consortium name="EnsemblPlants"/>
        </authorList>
    </citation>
    <scope>IDENTIFICATION</scope>
</reference>
<dbReference type="AlphaFoldDB" id="A0A9I9E7K0"/>
<evidence type="ECO:0000259" key="1">
    <source>
        <dbReference type="Pfam" id="PF22466"/>
    </source>
</evidence>
<dbReference type="GO" id="GO:1902975">
    <property type="term" value="P:mitotic DNA replication initiation"/>
    <property type="evidence" value="ECO:0007669"/>
    <property type="project" value="TreeGrafter"/>
</dbReference>
<dbReference type="EnsemblPlants" id="MELO3C029903.2.1">
    <property type="protein sequence ID" value="MELO3C029903.2.1"/>
    <property type="gene ID" value="MELO3C029903.2"/>
</dbReference>
<feature type="domain" description="DNA replication complex GINS protein PSF3 N-terminal" evidence="1">
    <location>
        <begin position="122"/>
        <end position="172"/>
    </location>
</feature>
<name>A0A9I9E7K0_CUCME</name>
<dbReference type="Gramene" id="MELO3C029903.2.1">
    <property type="protein sequence ID" value="MELO3C029903.2.1"/>
    <property type="gene ID" value="MELO3C029903.2"/>
</dbReference>
<evidence type="ECO:0000313" key="2">
    <source>
        <dbReference type="EnsemblPlants" id="MELO3C029903.2.1"/>
    </source>
</evidence>
<dbReference type="Pfam" id="PF22466">
    <property type="entry name" value="PSF3_N"/>
    <property type="match status" value="1"/>
</dbReference>
<sequence>MGFKLPFSPCPLLILPNSVFLLRGRRAFVFSGSGDCPDHRATKDADISKIIYKYKLLERGLMTIEPPRDDGFPLEVCGSRVDKARVLEANFSRLSMDFENIGEVLNIGLEYVLNAVRMTSYYDIDDILAEEELVSVVFQKAVNGVGIDPSSETDSVESGSKVELPFWLAQELHLRQVALTSALVLLLEHDWKFRLMLHLLIFDLDVNSSMNLDARLHLCEYPEIQHLGCKSVGDRTIGSWLLSTFKSRYKEVLTKAHSAVFAASSKYLALLSKEETKMYEAAQSSMTAFKKWRMGGPRFQRASFLSRKRKSTE</sequence>
<dbReference type="SUPFAM" id="SSF158573">
    <property type="entry name" value="GINS helical bundle-like"/>
    <property type="match status" value="1"/>
</dbReference>
<proteinExistence type="predicted"/>
<dbReference type="InterPro" id="IPR036224">
    <property type="entry name" value="GINS_bundle-like_dom_sf"/>
</dbReference>
<dbReference type="PANTHER" id="PTHR22768">
    <property type="entry name" value="DNA REPLICATION COMPLEX GINS PROTEIN PSF3"/>
    <property type="match status" value="1"/>
</dbReference>
<dbReference type="InterPro" id="IPR038437">
    <property type="entry name" value="GINS_Psf3_sf"/>
</dbReference>
<organism evidence="2">
    <name type="scientific">Cucumis melo</name>
    <name type="common">Muskmelon</name>
    <dbReference type="NCBI Taxonomy" id="3656"/>
    <lineage>
        <taxon>Eukaryota</taxon>
        <taxon>Viridiplantae</taxon>
        <taxon>Streptophyta</taxon>
        <taxon>Embryophyta</taxon>
        <taxon>Tracheophyta</taxon>
        <taxon>Spermatophyta</taxon>
        <taxon>Magnoliopsida</taxon>
        <taxon>eudicotyledons</taxon>
        <taxon>Gunneridae</taxon>
        <taxon>Pentapetalae</taxon>
        <taxon>rosids</taxon>
        <taxon>fabids</taxon>
        <taxon>Cucurbitales</taxon>
        <taxon>Cucurbitaceae</taxon>
        <taxon>Benincaseae</taxon>
        <taxon>Cucumis</taxon>
    </lineage>
</organism>
<accession>A0A9I9E7K0</accession>
<dbReference type="InterPro" id="IPR010492">
    <property type="entry name" value="GINS_Psf3"/>
</dbReference>
<dbReference type="InterPro" id="IPR055221">
    <property type="entry name" value="PSF3_N"/>
</dbReference>
<dbReference type="CDD" id="cd11713">
    <property type="entry name" value="GINS_A_psf3"/>
    <property type="match status" value="1"/>
</dbReference>
<dbReference type="PANTHER" id="PTHR22768:SF0">
    <property type="entry name" value="DNA REPLICATION COMPLEX GINS PROTEIN PSF3"/>
    <property type="match status" value="1"/>
</dbReference>
<dbReference type="GO" id="GO:0000811">
    <property type="term" value="C:GINS complex"/>
    <property type="evidence" value="ECO:0007669"/>
    <property type="project" value="TreeGrafter"/>
</dbReference>